<dbReference type="PANTHER" id="PTHR24173">
    <property type="entry name" value="ANKYRIN REPEAT CONTAINING"/>
    <property type="match status" value="1"/>
</dbReference>
<dbReference type="PROSITE" id="PS50088">
    <property type="entry name" value="ANK_REPEAT"/>
    <property type="match status" value="1"/>
</dbReference>
<keyword evidence="5" id="KW-1185">Reference proteome</keyword>
<keyword evidence="2 3" id="KW-0040">ANK repeat</keyword>
<evidence type="ECO:0008006" key="6">
    <source>
        <dbReference type="Google" id="ProtNLM"/>
    </source>
</evidence>
<dbReference type="InterPro" id="IPR035948">
    <property type="entry name" value="YwqG-like_sf"/>
</dbReference>
<accession>A0A931D913</accession>
<reference evidence="4" key="1">
    <citation type="submission" date="2020-11" db="EMBL/GenBank/DDBJ databases">
        <title>Sequencing the genomes of 1000 actinobacteria strains.</title>
        <authorList>
            <person name="Klenk H.-P."/>
        </authorList>
    </citation>
    <scope>NUCLEOTIDE SEQUENCE</scope>
    <source>
        <strain evidence="4">DSM 43175</strain>
    </source>
</reference>
<dbReference type="AlphaFoldDB" id="A0A931D913"/>
<feature type="repeat" description="ANK" evidence="3">
    <location>
        <begin position="87"/>
        <end position="115"/>
    </location>
</feature>
<dbReference type="InterPro" id="IPR036770">
    <property type="entry name" value="Ankyrin_rpt-contain_sf"/>
</dbReference>
<comment type="caution">
    <text evidence="4">The sequence shown here is derived from an EMBL/GenBank/DDBJ whole genome shotgun (WGS) entry which is preliminary data.</text>
</comment>
<keyword evidence="1" id="KW-0677">Repeat</keyword>
<dbReference type="InterPro" id="IPR002110">
    <property type="entry name" value="Ankyrin_rpt"/>
</dbReference>
<evidence type="ECO:0000256" key="1">
    <source>
        <dbReference type="ARBA" id="ARBA00022737"/>
    </source>
</evidence>
<name>A0A931D913_9ACTN</name>
<dbReference type="SMART" id="SM00248">
    <property type="entry name" value="ANK"/>
    <property type="match status" value="5"/>
</dbReference>
<dbReference type="RefSeq" id="WP_197009634.1">
    <property type="nucleotide sequence ID" value="NZ_BAABES010000007.1"/>
</dbReference>
<dbReference type="SUPFAM" id="SSF103032">
    <property type="entry name" value="Hypothetical protein YwqG"/>
    <property type="match status" value="1"/>
</dbReference>
<protein>
    <recommendedName>
        <fullName evidence="6">Ankyrin repeat protein</fullName>
    </recommendedName>
</protein>
<dbReference type="Gene3D" id="2.30.320.10">
    <property type="entry name" value="YwqG-like"/>
    <property type="match status" value="1"/>
</dbReference>
<evidence type="ECO:0000256" key="2">
    <source>
        <dbReference type="ARBA" id="ARBA00023043"/>
    </source>
</evidence>
<dbReference type="SUPFAM" id="SSF48403">
    <property type="entry name" value="Ankyrin repeat"/>
    <property type="match status" value="1"/>
</dbReference>
<evidence type="ECO:0000313" key="4">
    <source>
        <dbReference type="EMBL" id="MBG6086669.1"/>
    </source>
</evidence>
<dbReference type="Gene3D" id="1.25.40.20">
    <property type="entry name" value="Ankyrin repeat-containing domain"/>
    <property type="match status" value="2"/>
</dbReference>
<proteinExistence type="predicted"/>
<dbReference type="Pfam" id="PF12796">
    <property type="entry name" value="Ank_2"/>
    <property type="match status" value="1"/>
</dbReference>
<dbReference type="EMBL" id="JADOUA010000001">
    <property type="protein sequence ID" value="MBG6086669.1"/>
    <property type="molecule type" value="Genomic_DNA"/>
</dbReference>
<evidence type="ECO:0000313" key="5">
    <source>
        <dbReference type="Proteomes" id="UP000614047"/>
    </source>
</evidence>
<evidence type="ECO:0000256" key="3">
    <source>
        <dbReference type="PROSITE-ProRule" id="PRU00023"/>
    </source>
</evidence>
<organism evidence="4 5">
    <name type="scientific">Actinomadura viridis</name>
    <dbReference type="NCBI Taxonomy" id="58110"/>
    <lineage>
        <taxon>Bacteria</taxon>
        <taxon>Bacillati</taxon>
        <taxon>Actinomycetota</taxon>
        <taxon>Actinomycetes</taxon>
        <taxon>Streptosporangiales</taxon>
        <taxon>Thermomonosporaceae</taxon>
        <taxon>Actinomadura</taxon>
    </lineage>
</organism>
<sequence>MNLDQLFDEGELSAHLTRRPDEVGFALQQAAQQERLPVLECVLKHRPSQFHLKAALCYAARRDSVAMVRALLAAGASPGACETYVFPLWAAAGSGSVESLRLLLDAGADPNTCQEDRDAPGGLQLPLLAAISCASVEAVTVLLDAGADIDVITPRVLRPLEIAESLADPEIVRLLRERGARRVTPEELEIGQAAERGFVARVRELSPSASAEERGLALISAVQKRQAGTAVEILGHGGIEPDRLRYAVAQSIVFDVPEVLPPLLSAGPDIDSCDTPYRKPPIVLAAERGRIWAVRALMDAGADLRAHGEWDAENALAKARSGGYTEIVRMLRDAGATARTAAAIERSTRRKLADQARHAWTPRLSTAAAPGDLSCFGGLPSLRDGEEWPCCNCCRAPLTFVVQVDLGRTPKAAREIFGDGLLQLFHCMTCMPGTVTDTRQVRIIDPAGTAVLEAAPYTAEILPARPVIGWGRAVKDHPYRDGDPSVLLPEERDAVFRLNRQGDKLGGWPNWIQDADYPSCPRGEPHLMTQLVLQICSGQGVAHTWGDNGLGFVVRCPEHRRVGFVWQTA</sequence>
<dbReference type="Pfam" id="PF09234">
    <property type="entry name" value="DUF1963"/>
    <property type="match status" value="1"/>
</dbReference>
<dbReference type="PANTHER" id="PTHR24173:SF74">
    <property type="entry name" value="ANKYRIN REPEAT DOMAIN-CONTAINING PROTEIN 16"/>
    <property type="match status" value="1"/>
</dbReference>
<gene>
    <name evidence="4" type="ORF">IW256_000782</name>
</gene>
<dbReference type="Proteomes" id="UP000614047">
    <property type="component" value="Unassembled WGS sequence"/>
</dbReference>
<dbReference type="InterPro" id="IPR015315">
    <property type="entry name" value="DUF1963"/>
</dbReference>